<reference evidence="3" key="1">
    <citation type="submission" date="2015-10" db="EMBL/GenBank/DDBJ databases">
        <title>Draft genome sequence of Salegentibacter mishustinae KCTC 12263.</title>
        <authorList>
            <person name="Lin W."/>
            <person name="Zheng Q."/>
        </authorList>
    </citation>
    <scope>NUCLEOTIDE SEQUENCE [LARGE SCALE GENOMIC DNA]</scope>
    <source>
        <strain evidence="3">KCTC 12263</strain>
    </source>
</reference>
<evidence type="ECO:0000313" key="3">
    <source>
        <dbReference type="EMBL" id="KRG28630.1"/>
    </source>
</evidence>
<dbReference type="RefSeq" id="WP_057482289.1">
    <property type="nucleotide sequence ID" value="NZ_BMWR01000001.1"/>
</dbReference>
<feature type="region of interest" description="Disordered" evidence="1">
    <location>
        <begin position="22"/>
        <end position="50"/>
    </location>
</feature>
<feature type="chain" id="PRO_5006389163" evidence="2">
    <location>
        <begin position="22"/>
        <end position="657"/>
    </location>
</feature>
<keyword evidence="2" id="KW-0732">Signal</keyword>
<feature type="signal peptide" evidence="2">
    <location>
        <begin position="1"/>
        <end position="21"/>
    </location>
</feature>
<proteinExistence type="predicted"/>
<organism evidence="3 4">
    <name type="scientific">Salegentibacter mishustinae</name>
    <dbReference type="NCBI Taxonomy" id="270918"/>
    <lineage>
        <taxon>Bacteria</taxon>
        <taxon>Pseudomonadati</taxon>
        <taxon>Bacteroidota</taxon>
        <taxon>Flavobacteriia</taxon>
        <taxon>Flavobacteriales</taxon>
        <taxon>Flavobacteriaceae</taxon>
        <taxon>Salegentibacter</taxon>
    </lineage>
</organism>
<keyword evidence="4" id="KW-1185">Reference proteome</keyword>
<dbReference type="OrthoDB" id="1352305at2"/>
<gene>
    <name evidence="3" type="ORF">APR42_07605</name>
</gene>
<name>A0A0Q9Z6N9_9FLAO</name>
<dbReference type="STRING" id="270918.APR42_07605"/>
<sequence>MLRSLKLILAMVLFINLGCSTDSPDSTPSNPTENPSSSENPSNPPLTGTSVKTSEIINIEVNINLNSDEYQGTFGSRDVNLVKVDENHLMVMVPSDMEEGISTLKVSGLDIEKHYDISQLRLNSSESVTFEELLTVATGEISGFDVSPESQYVSGYWSELKKAFDDASSEEQFQAAAFYQANKEMIDGLLRDDYTRQSESEMALLRKHGIAVAALGIGVGMAVAGFPNPIIMGIGAAVAITAWFKAKDYLDHLANLAIKKVNVVINDLDSDLSRQAVSRLEFTHEVGETLNFAIKQRSLNSQDQDSGNENIQTFFKDLNLFNSFVTRLNKAIRYINENVFLSDKDEVDEGELGESPIETVTAGMEIYEKMEFSVGSDKVEIAEISFDGGLKLKLKIKDVDNLSQDYIDTELNYSYSDDFNDLSGFFEIRVNKETANYKLQIGKYEGYSNPVVIHTLENGDDLTLPNYMTHLVRLTLDDVPVLVGNGSETGWTGSDVIGYYPESNEDINIENYGITVYDATNNKEVTISVNLTLKNYGYNRFVNNSITIDYGSHGEAEGKPKNIFFYPDGTYKYVSNDGSSSHDGTYNFVGIHSSASNIQCQEYQTTDFINSVIQLSGGSDSYYRYRYPKYIMLYEDGTLHTRQSANCQNRPFTWHLY</sequence>
<evidence type="ECO:0000256" key="2">
    <source>
        <dbReference type="SAM" id="SignalP"/>
    </source>
</evidence>
<dbReference type="AlphaFoldDB" id="A0A0Q9Z6N9"/>
<dbReference type="Proteomes" id="UP000051643">
    <property type="component" value="Unassembled WGS sequence"/>
</dbReference>
<dbReference type="EMBL" id="LKTP01000023">
    <property type="protein sequence ID" value="KRG28630.1"/>
    <property type="molecule type" value="Genomic_DNA"/>
</dbReference>
<evidence type="ECO:0000313" key="4">
    <source>
        <dbReference type="Proteomes" id="UP000051643"/>
    </source>
</evidence>
<evidence type="ECO:0000256" key="1">
    <source>
        <dbReference type="SAM" id="MobiDB-lite"/>
    </source>
</evidence>
<protein>
    <submittedName>
        <fullName evidence="3">Uncharacterized protein</fullName>
    </submittedName>
</protein>
<comment type="caution">
    <text evidence="3">The sequence shown here is derived from an EMBL/GenBank/DDBJ whole genome shotgun (WGS) entry which is preliminary data.</text>
</comment>
<feature type="compositionally biased region" description="Low complexity" evidence="1">
    <location>
        <begin position="22"/>
        <end position="41"/>
    </location>
</feature>
<accession>A0A0Q9Z6N9</accession>